<dbReference type="Gene3D" id="3.40.50.300">
    <property type="entry name" value="P-loop containing nucleotide triphosphate hydrolases"/>
    <property type="match status" value="1"/>
</dbReference>
<sequence length="200" mass="20992">MWTPRGCLFLPSPICAAAKPLAMNTEFESLTASVMNLTLYGGRGGSGGRANGTGGTGGVGQGPMVPITTHSLTIQSSSVQAQYDIDILPYQGCPPPSKFFTGREDILAQLQACFGSNSKEGCHVVLLHGLGGTGKTEIALKFISGSGDRFADQFKIDASDAATIQAGYLDIARVKNLEQSKPAVQDWLIVRATLETPTKA</sequence>
<organism evidence="1 2">
    <name type="scientific">Mycena indigotica</name>
    <dbReference type="NCBI Taxonomy" id="2126181"/>
    <lineage>
        <taxon>Eukaryota</taxon>
        <taxon>Fungi</taxon>
        <taxon>Dikarya</taxon>
        <taxon>Basidiomycota</taxon>
        <taxon>Agaricomycotina</taxon>
        <taxon>Agaricomycetes</taxon>
        <taxon>Agaricomycetidae</taxon>
        <taxon>Agaricales</taxon>
        <taxon>Marasmiineae</taxon>
        <taxon>Mycenaceae</taxon>
        <taxon>Mycena</taxon>
    </lineage>
</organism>
<dbReference type="OrthoDB" id="3258722at2759"/>
<accession>A0A8H6RWU7</accession>
<protein>
    <recommendedName>
        <fullName evidence="3">Orc1-like AAA ATPase domain-containing protein</fullName>
    </recommendedName>
</protein>
<evidence type="ECO:0008006" key="3">
    <source>
        <dbReference type="Google" id="ProtNLM"/>
    </source>
</evidence>
<reference evidence="1" key="1">
    <citation type="submission" date="2020-05" db="EMBL/GenBank/DDBJ databases">
        <title>Mycena genomes resolve the evolution of fungal bioluminescence.</title>
        <authorList>
            <person name="Tsai I.J."/>
        </authorList>
    </citation>
    <scope>NUCLEOTIDE SEQUENCE</scope>
    <source>
        <strain evidence="1">171206Taipei</strain>
    </source>
</reference>
<keyword evidence="2" id="KW-1185">Reference proteome</keyword>
<dbReference type="GeneID" id="59352796"/>
<gene>
    <name evidence="1" type="ORF">MIND_01386500</name>
</gene>
<evidence type="ECO:0000313" key="1">
    <source>
        <dbReference type="EMBL" id="KAF7289250.1"/>
    </source>
</evidence>
<evidence type="ECO:0000313" key="2">
    <source>
        <dbReference type="Proteomes" id="UP000636479"/>
    </source>
</evidence>
<dbReference type="RefSeq" id="XP_037213281.1">
    <property type="nucleotide sequence ID" value="XM_037370280.1"/>
</dbReference>
<proteinExistence type="predicted"/>
<dbReference type="InterPro" id="IPR027417">
    <property type="entry name" value="P-loop_NTPase"/>
</dbReference>
<name>A0A8H6RWU7_9AGAR</name>
<dbReference type="EMBL" id="JACAZF010000017">
    <property type="protein sequence ID" value="KAF7289250.1"/>
    <property type="molecule type" value="Genomic_DNA"/>
</dbReference>
<dbReference type="AlphaFoldDB" id="A0A8H6RWU7"/>
<dbReference type="SUPFAM" id="SSF52540">
    <property type="entry name" value="P-loop containing nucleoside triphosphate hydrolases"/>
    <property type="match status" value="1"/>
</dbReference>
<comment type="caution">
    <text evidence="1">The sequence shown here is derived from an EMBL/GenBank/DDBJ whole genome shotgun (WGS) entry which is preliminary data.</text>
</comment>
<dbReference type="Proteomes" id="UP000636479">
    <property type="component" value="Unassembled WGS sequence"/>
</dbReference>